<reference evidence="3 7" key="1">
    <citation type="submission" date="2016-10" db="EMBL/GenBank/DDBJ databases">
        <authorList>
            <person name="Varghese N."/>
            <person name="Submissions S."/>
        </authorList>
    </citation>
    <scope>NUCLEOTIDE SEQUENCE [LARGE SCALE GENOMIC DNA]</scope>
    <source>
        <strain evidence="3 7">WG10</strain>
    </source>
</reference>
<name>A0A1G6LZ08_9FIRM</name>
<dbReference type="InterPro" id="IPR000825">
    <property type="entry name" value="SUF_FeS_clus_asmbl_SufBD_core"/>
</dbReference>
<dbReference type="InterPro" id="IPR037284">
    <property type="entry name" value="SUF_FeS_clus_asmbl_SufBD_sf"/>
</dbReference>
<dbReference type="SUPFAM" id="SSF101960">
    <property type="entry name" value="Stabilizer of iron transporter SufD"/>
    <property type="match status" value="1"/>
</dbReference>
<dbReference type="EMBL" id="FMYT01000007">
    <property type="protein sequence ID" value="SDC48503.1"/>
    <property type="molecule type" value="Genomic_DNA"/>
</dbReference>
<evidence type="ECO:0000313" key="7">
    <source>
        <dbReference type="Proteomes" id="UP000324896"/>
    </source>
</evidence>
<evidence type="ECO:0000313" key="2">
    <source>
        <dbReference type="EMBL" id="PXV67294.1"/>
    </source>
</evidence>
<evidence type="ECO:0000259" key="1">
    <source>
        <dbReference type="Pfam" id="PF01458"/>
    </source>
</evidence>
<dbReference type="PANTHER" id="PTHR30508:SF6">
    <property type="entry name" value="UPF0051 PROTEIN MJ0034"/>
    <property type="match status" value="1"/>
</dbReference>
<proteinExistence type="predicted"/>
<sequence>MNDYEMMVNAYKDAGGDDIFADSEVAHLVLERDKILGMHAVEGLEVEADKISEDTVKVKVLVKAGYQIKNPVHMCFGVLPKEGRQKIDMNVEVQKNAKVEVVADCVFPNAVKVEHIMDAVINIDAGGNYIYKEHHFHGDNGGVEVIAKSDINVEANGKLVTKFDLLEGRVGKIDFDYKANIAEHGTVEMLARISGQKNDLIKIREAAHLNGESARGILDSKIALKDQAEAEIYNELTADAAEAMGHVDCTEIIKDQAIARAIPIVDVRHPEAKVTHEAAIGSVDSTQLQTLMSRGLDEEEASDVIIQGLLND</sequence>
<dbReference type="EMBL" id="QICM01000008">
    <property type="protein sequence ID" value="PXV67294.1"/>
    <property type="molecule type" value="Genomic_DNA"/>
</dbReference>
<dbReference type="GO" id="GO:0016226">
    <property type="term" value="P:iron-sulfur cluster assembly"/>
    <property type="evidence" value="ECO:0007669"/>
    <property type="project" value="InterPro"/>
</dbReference>
<accession>A0A1G6LZ08</accession>
<dbReference type="EMBL" id="SOAA01000002">
    <property type="protein sequence ID" value="TDS34607.1"/>
    <property type="molecule type" value="Genomic_DNA"/>
</dbReference>
<evidence type="ECO:0000313" key="6">
    <source>
        <dbReference type="Proteomes" id="UP000295758"/>
    </source>
</evidence>
<dbReference type="RefSeq" id="WP_110300835.1">
    <property type="nucleotide sequence ID" value="NZ_FMYT01000007.1"/>
</dbReference>
<dbReference type="InterPro" id="IPR055346">
    <property type="entry name" value="Fe-S_cluster_assembly_SufBD"/>
</dbReference>
<evidence type="ECO:0000313" key="3">
    <source>
        <dbReference type="EMBL" id="SDC48503.1"/>
    </source>
</evidence>
<dbReference type="Proteomes" id="UP000324896">
    <property type="component" value="Unassembled WGS sequence"/>
</dbReference>
<dbReference type="Proteomes" id="UP000247389">
    <property type="component" value="Unassembled WGS sequence"/>
</dbReference>
<feature type="domain" description="SUF system FeS cluster assembly SufBD core" evidence="1">
    <location>
        <begin position="90"/>
        <end position="308"/>
    </location>
</feature>
<gene>
    <name evidence="4" type="ORF">BY453_10241</name>
    <name evidence="2" type="ORF">C8C78_10839</name>
    <name evidence="3" type="ORF">SAMN04488597_10744</name>
</gene>
<reference evidence="2 5" key="2">
    <citation type="submission" date="2018-04" db="EMBL/GenBank/DDBJ databases">
        <title>Subsurface microbial communities from deep shales in Ohio and West Virginia, USA.</title>
        <authorList>
            <person name="Wrighton K."/>
        </authorList>
    </citation>
    <scope>NUCLEOTIDE SEQUENCE [LARGE SCALE GENOMIC DNA]</scope>
    <source>
        <strain evidence="2 5">MSL28</strain>
    </source>
</reference>
<dbReference type="PANTHER" id="PTHR30508">
    <property type="entry name" value="FES CLUSTER ASSEMBLY PROTEIN SUF"/>
    <property type="match status" value="1"/>
</dbReference>
<reference evidence="4 6" key="3">
    <citation type="submission" date="2019-03" db="EMBL/GenBank/DDBJ databases">
        <title>Deep subsurface shale carbon reservoir microbial communities from Ohio and West Virginia, USA.</title>
        <authorList>
            <person name="Wrighton K."/>
        </authorList>
    </citation>
    <scope>NUCLEOTIDE SEQUENCE [LARGE SCALE GENOMIC DNA]</scope>
    <source>
        <strain evidence="4 6">UTICA-S4D12</strain>
    </source>
</reference>
<protein>
    <recommendedName>
        <fullName evidence="1">SUF system FeS cluster assembly SufBD core domain-containing protein</fullName>
    </recommendedName>
</protein>
<dbReference type="Pfam" id="PF01458">
    <property type="entry name" value="SUFBD_core"/>
    <property type="match status" value="1"/>
</dbReference>
<organism evidence="3 7">
    <name type="scientific">Halanaerobium congolense</name>
    <dbReference type="NCBI Taxonomy" id="54121"/>
    <lineage>
        <taxon>Bacteria</taxon>
        <taxon>Bacillati</taxon>
        <taxon>Bacillota</taxon>
        <taxon>Clostridia</taxon>
        <taxon>Halanaerobiales</taxon>
        <taxon>Halanaerobiaceae</taxon>
        <taxon>Halanaerobium</taxon>
    </lineage>
</organism>
<dbReference type="Proteomes" id="UP000295758">
    <property type="component" value="Unassembled WGS sequence"/>
</dbReference>
<dbReference type="AlphaFoldDB" id="A0A1G6LZ08"/>
<evidence type="ECO:0000313" key="5">
    <source>
        <dbReference type="Proteomes" id="UP000247389"/>
    </source>
</evidence>
<evidence type="ECO:0000313" key="4">
    <source>
        <dbReference type="EMBL" id="TDS34607.1"/>
    </source>
</evidence>